<evidence type="ECO:0000256" key="12">
    <source>
        <dbReference type="SAM" id="MobiDB-lite"/>
    </source>
</evidence>
<keyword evidence="9" id="KW-0007">Acetylation</keyword>
<keyword evidence="8" id="KW-0832">Ubl conjugation</keyword>
<dbReference type="PANTHER" id="PTHR23196">
    <property type="entry name" value="PAX TRANSCRIPTION ACTIVATION DOMAIN INTERACTING PROTEIN"/>
    <property type="match status" value="1"/>
</dbReference>
<feature type="domain" description="FHA" evidence="13">
    <location>
        <begin position="128"/>
        <end position="179"/>
    </location>
</feature>
<keyword evidence="11" id="KW-0131">Cell cycle</keyword>
<comment type="caution">
    <text evidence="15">The sequence shown here is derived from an EMBL/GenBank/DDBJ whole genome shotgun (WGS) entry which is preliminary data.</text>
</comment>
<evidence type="ECO:0000256" key="9">
    <source>
        <dbReference type="ARBA" id="ARBA00022990"/>
    </source>
</evidence>
<feature type="compositionally biased region" description="Basic residues" evidence="12">
    <location>
        <begin position="738"/>
        <end position="751"/>
    </location>
</feature>
<reference evidence="15 16" key="1">
    <citation type="journal article" date="2019" name="Sci. Rep.">
        <title>Comparative genomics of chytrid fungi reveal insights into the obligate biotrophic and pathogenic lifestyle of Synchytrium endobioticum.</title>
        <authorList>
            <person name="van de Vossenberg B.T.L.H."/>
            <person name="Warris S."/>
            <person name="Nguyen H.D.T."/>
            <person name="van Gent-Pelzer M.P.E."/>
            <person name="Joly D.L."/>
            <person name="van de Geest H.C."/>
            <person name="Bonants P.J.M."/>
            <person name="Smith D.S."/>
            <person name="Levesque C.A."/>
            <person name="van der Lee T.A.J."/>
        </authorList>
    </citation>
    <scope>NUCLEOTIDE SEQUENCE [LARGE SCALE GENOMIC DNA]</scope>
    <source>
        <strain evidence="15 16">MB42</strain>
    </source>
</reference>
<dbReference type="STRING" id="286115.A0A507CMJ3"/>
<evidence type="ECO:0000259" key="13">
    <source>
        <dbReference type="PROSITE" id="PS50006"/>
    </source>
</evidence>
<keyword evidence="5" id="KW-1017">Isopeptide bond</keyword>
<evidence type="ECO:0000256" key="10">
    <source>
        <dbReference type="ARBA" id="ARBA00023242"/>
    </source>
</evidence>
<dbReference type="SUPFAM" id="SSF52113">
    <property type="entry name" value="BRCT domain"/>
    <property type="match status" value="2"/>
</dbReference>
<keyword evidence="7" id="KW-0227">DNA damage</keyword>
<keyword evidence="4" id="KW-0158">Chromosome</keyword>
<keyword evidence="10" id="KW-0539">Nucleus</keyword>
<dbReference type="SUPFAM" id="SSF49879">
    <property type="entry name" value="SMAD/FHA domain"/>
    <property type="match status" value="1"/>
</dbReference>
<dbReference type="InterPro" id="IPR001357">
    <property type="entry name" value="BRCT_dom"/>
</dbReference>
<evidence type="ECO:0000256" key="6">
    <source>
        <dbReference type="ARBA" id="ARBA00022737"/>
    </source>
</evidence>
<evidence type="ECO:0000256" key="1">
    <source>
        <dbReference type="ARBA" id="ARBA00004123"/>
    </source>
</evidence>
<proteinExistence type="predicted"/>
<keyword evidence="16" id="KW-1185">Reference proteome</keyword>
<accession>A0A507CMJ3</accession>
<dbReference type="InterPro" id="IPR051579">
    <property type="entry name" value="DDR_Transcriptional_Reg"/>
</dbReference>
<feature type="region of interest" description="Disordered" evidence="12">
    <location>
        <begin position="309"/>
        <end position="338"/>
    </location>
</feature>
<dbReference type="Pfam" id="PF16589">
    <property type="entry name" value="BRCT_2"/>
    <property type="match status" value="1"/>
</dbReference>
<dbReference type="InterPro" id="IPR000253">
    <property type="entry name" value="FHA_dom"/>
</dbReference>
<evidence type="ECO:0000259" key="14">
    <source>
        <dbReference type="PROSITE" id="PS50172"/>
    </source>
</evidence>
<dbReference type="AlphaFoldDB" id="A0A507CMJ3"/>
<dbReference type="GO" id="GO:0006974">
    <property type="term" value="P:DNA damage response"/>
    <property type="evidence" value="ECO:0007669"/>
    <property type="project" value="UniProtKB-KW"/>
</dbReference>
<comment type="subcellular location">
    <subcellularLocation>
        <location evidence="2">Chromosome</location>
    </subcellularLocation>
    <subcellularLocation>
        <location evidence="1">Nucleus</location>
    </subcellularLocation>
</comment>
<dbReference type="Pfam" id="PF00498">
    <property type="entry name" value="FHA"/>
    <property type="match status" value="1"/>
</dbReference>
<feature type="domain" description="BRCT" evidence="14">
    <location>
        <begin position="1090"/>
        <end position="1181"/>
    </location>
</feature>
<feature type="compositionally biased region" description="Polar residues" evidence="12">
    <location>
        <begin position="706"/>
        <end position="715"/>
    </location>
</feature>
<feature type="compositionally biased region" description="Basic and acidic residues" evidence="12">
    <location>
        <begin position="560"/>
        <end position="569"/>
    </location>
</feature>
<dbReference type="GO" id="GO:0005634">
    <property type="term" value="C:nucleus"/>
    <property type="evidence" value="ECO:0007669"/>
    <property type="project" value="UniProtKB-SubCell"/>
</dbReference>
<dbReference type="SMART" id="SM00240">
    <property type="entry name" value="FHA"/>
    <property type="match status" value="1"/>
</dbReference>
<feature type="compositionally biased region" description="Basic and acidic residues" evidence="12">
    <location>
        <begin position="674"/>
        <end position="697"/>
    </location>
</feature>
<feature type="compositionally biased region" description="Polar residues" evidence="12">
    <location>
        <begin position="965"/>
        <end position="975"/>
    </location>
</feature>
<feature type="compositionally biased region" description="Basic and acidic residues" evidence="12">
    <location>
        <begin position="515"/>
        <end position="524"/>
    </location>
</feature>
<evidence type="ECO:0000256" key="8">
    <source>
        <dbReference type="ARBA" id="ARBA00022843"/>
    </source>
</evidence>
<feature type="compositionally biased region" description="Low complexity" evidence="12">
    <location>
        <begin position="502"/>
        <end position="511"/>
    </location>
</feature>
<dbReference type="InterPro" id="IPR008984">
    <property type="entry name" value="SMAD_FHA_dom_sf"/>
</dbReference>
<evidence type="ECO:0000256" key="4">
    <source>
        <dbReference type="ARBA" id="ARBA00022454"/>
    </source>
</evidence>
<dbReference type="SMART" id="SM00292">
    <property type="entry name" value="BRCT"/>
    <property type="match status" value="2"/>
</dbReference>
<feature type="domain" description="BRCT" evidence="14">
    <location>
        <begin position="976"/>
        <end position="1064"/>
    </location>
</feature>
<dbReference type="Proteomes" id="UP000317494">
    <property type="component" value="Unassembled WGS sequence"/>
</dbReference>
<feature type="compositionally biased region" description="Polar residues" evidence="12">
    <location>
        <begin position="318"/>
        <end position="338"/>
    </location>
</feature>
<sequence>MFGWGRSHGPRLDARLSSTYPTLPGYDLSRRAPLLPRLISTVRFDMAIAGEIEGGDRRDTIIFPFTRNAAEAEDVDEDDVANDQLDDDEEEDAGDQWTLAPDEEKLQVGVWRLMNNDGPSFPVYECLNTIGRGDSSTICLSTPGVSAQHAELYVTPKTHYIFLCDVGSTNGTIVKDSQDRFILNCKKEKGGSKTWYQVQSGWTICVGPATSRFELSEISDHKYANEKRRTVGTNPLVDDEDVDKVTSEDDEPQPAEPPRGRFLPETVPLHANTFGPILNYDPDAVNVEEEEVCHVDGSIDRAKALSSPVPQLKRSINPGINYTEGDSNNQPSGNTNSKKNVFVPFEVPYSESSFAVSESEVAEGNVPSSETVFANNQQRQRDTSNLAFSFSIQLDSNPMAASKVDKLSTAPTSQREATSFVTGERALAVVDELGSLETYSSSLPGQSMFMTVTDGSPLKDQEGVEVPPKFVASNITGGASSAPIYSRRTLTGLADAAEMHSETSSTSSVSSINEDNGHEAEKPSKTLIGVKASAERKESRRKRASEKAISVFDSQSLPKEGLDDAKEPGSDSEPENSNPPRTPIKHTYSSRSKSGLARNNSKERHHEDDGEVGTFLPCCEQAKEESDKPAAGKKRRLGAGRDRPVKSASKDGDDVGMDSRRCASKRGKSNAADTSKEDTKTYYEVARDDGGENKEDSQMVPLNIDPTKSIQQRNGVTPAALSKDDVSVSNDQFDNHHPVRSRISRSQRKSSARQGIVCLSKGVPERAVEAEIIGAAGDDEKDSYQPVQKSRGDDKRKSASQARPRAKKDAENGSTVDETPARVTKSRSKRETKASDEAEIMLDQLSVAEGTADDTRQTTSALNIRKQPRIAHTYTFTDDDDTTTEIAGNRIRSRGTSRKTTCQAESAAPAPASSRGGRKRKATEQEIAIERGEDKDLYMKDALKEDEEDAVLQPSSKRLRRTPQRSESTSSRQSIALSGDVQGVRIIFTGLDEKQTKKMNGLMDKLGWKHAKSWKDCSHLITTGVKRTSKFLSVLASGKHIVSTSWLEESAKTKHAADEELHTIQDATHEMEWDLKLVDSLKAAAELRNRGEALFSGLSFFATPSVVPPKAEMKEIIEAAGGKLLNTLPKSGTESLIVVASAEDTPEIKKAKKLGVDVVNKDFVILSILRMNVAQRQEFAVE</sequence>
<dbReference type="PROSITE" id="PS50172">
    <property type="entry name" value="BRCT"/>
    <property type="match status" value="2"/>
</dbReference>
<dbReference type="GO" id="GO:0005694">
    <property type="term" value="C:chromosome"/>
    <property type="evidence" value="ECO:0007669"/>
    <property type="project" value="UniProtKB-SubCell"/>
</dbReference>
<gene>
    <name evidence="15" type="ORF">SeMB42_g06073</name>
</gene>
<feature type="compositionally biased region" description="Low complexity" evidence="12">
    <location>
        <begin position="904"/>
        <end position="914"/>
    </location>
</feature>
<feature type="compositionally biased region" description="Acidic residues" evidence="12">
    <location>
        <begin position="237"/>
        <end position="253"/>
    </location>
</feature>
<dbReference type="Pfam" id="PF16770">
    <property type="entry name" value="RTT107_BRCT_5"/>
    <property type="match status" value="1"/>
</dbReference>
<feature type="compositionally biased region" description="Basic and acidic residues" evidence="12">
    <location>
        <begin position="621"/>
        <end position="630"/>
    </location>
</feature>
<feature type="compositionally biased region" description="Polar residues" evidence="12">
    <location>
        <begin position="587"/>
        <end position="599"/>
    </location>
</feature>
<evidence type="ECO:0000256" key="7">
    <source>
        <dbReference type="ARBA" id="ARBA00022763"/>
    </source>
</evidence>
<dbReference type="InterPro" id="IPR036420">
    <property type="entry name" value="BRCT_dom_sf"/>
</dbReference>
<evidence type="ECO:0000256" key="5">
    <source>
        <dbReference type="ARBA" id="ARBA00022499"/>
    </source>
</evidence>
<organism evidence="15 16">
    <name type="scientific">Synchytrium endobioticum</name>
    <dbReference type="NCBI Taxonomy" id="286115"/>
    <lineage>
        <taxon>Eukaryota</taxon>
        <taxon>Fungi</taxon>
        <taxon>Fungi incertae sedis</taxon>
        <taxon>Chytridiomycota</taxon>
        <taxon>Chytridiomycota incertae sedis</taxon>
        <taxon>Chytridiomycetes</taxon>
        <taxon>Synchytriales</taxon>
        <taxon>Synchytriaceae</taxon>
        <taxon>Synchytrium</taxon>
    </lineage>
</organism>
<evidence type="ECO:0000256" key="3">
    <source>
        <dbReference type="ARBA" id="ARBA00015014"/>
    </source>
</evidence>
<feature type="compositionally biased region" description="Basic and acidic residues" evidence="12">
    <location>
        <begin position="639"/>
        <end position="661"/>
    </location>
</feature>
<dbReference type="PROSITE" id="PS50006">
    <property type="entry name" value="FHA_DOMAIN"/>
    <property type="match status" value="1"/>
</dbReference>
<feature type="compositionally biased region" description="Basic and acidic residues" evidence="12">
    <location>
        <begin position="922"/>
        <end position="943"/>
    </location>
</feature>
<protein>
    <recommendedName>
        <fullName evidence="3">Mediator of DNA damage checkpoint protein 1</fullName>
    </recommendedName>
</protein>
<feature type="region of interest" description="Disordered" evidence="12">
    <location>
        <begin position="229"/>
        <end position="266"/>
    </location>
</feature>
<evidence type="ECO:0000256" key="11">
    <source>
        <dbReference type="ARBA" id="ARBA00023306"/>
    </source>
</evidence>
<keyword evidence="6" id="KW-0677">Repeat</keyword>
<name>A0A507CMJ3_9FUNG</name>
<dbReference type="VEuPathDB" id="FungiDB:SeMB42_g06073"/>
<dbReference type="Gene3D" id="2.60.200.20">
    <property type="match status" value="1"/>
</dbReference>
<evidence type="ECO:0000313" key="16">
    <source>
        <dbReference type="Proteomes" id="UP000317494"/>
    </source>
</evidence>
<dbReference type="CDD" id="cd18432">
    <property type="entry name" value="BRCT_PAXIP1_rpt6_like"/>
    <property type="match status" value="1"/>
</dbReference>
<feature type="region of interest" description="Disordered" evidence="12">
    <location>
        <begin position="496"/>
        <end position="975"/>
    </location>
</feature>
<evidence type="ECO:0000256" key="2">
    <source>
        <dbReference type="ARBA" id="ARBA00004286"/>
    </source>
</evidence>
<dbReference type="PANTHER" id="PTHR23196:SF1">
    <property type="entry name" value="PAX-INTERACTING PROTEIN 1"/>
    <property type="match status" value="1"/>
</dbReference>
<dbReference type="EMBL" id="QEAN01000320">
    <property type="protein sequence ID" value="TPX40264.1"/>
    <property type="molecule type" value="Genomic_DNA"/>
</dbReference>
<dbReference type="Gene3D" id="3.40.50.10190">
    <property type="entry name" value="BRCT domain"/>
    <property type="match status" value="2"/>
</dbReference>
<evidence type="ECO:0000313" key="15">
    <source>
        <dbReference type="EMBL" id="TPX40264.1"/>
    </source>
</evidence>